<gene>
    <name evidence="1" type="ORF">L228DRAFT_45804</name>
</gene>
<sequence length="70" mass="7543">MTLRSSPSKLLLTLTYNCHASPSSSKKKKNTRAIQPLQTIAPGQTPMGMPVPLSFNSIPLDASQYICPLA</sequence>
<name>A0A164ZUJ5_XYLHT</name>
<accession>A0A164ZUJ5</accession>
<protein>
    <submittedName>
        <fullName evidence="1">Uncharacterized protein</fullName>
    </submittedName>
</protein>
<organism evidence="1 2">
    <name type="scientific">Xylona heveae (strain CBS 132557 / TC161)</name>
    <dbReference type="NCBI Taxonomy" id="1328760"/>
    <lineage>
        <taxon>Eukaryota</taxon>
        <taxon>Fungi</taxon>
        <taxon>Dikarya</taxon>
        <taxon>Ascomycota</taxon>
        <taxon>Pezizomycotina</taxon>
        <taxon>Xylonomycetes</taxon>
        <taxon>Xylonales</taxon>
        <taxon>Xylonaceae</taxon>
        <taxon>Xylona</taxon>
    </lineage>
</organism>
<reference evidence="1 2" key="1">
    <citation type="journal article" date="2016" name="Fungal Biol.">
        <title>The genome of Xylona heveae provides a window into fungal endophytism.</title>
        <authorList>
            <person name="Gazis R."/>
            <person name="Kuo A."/>
            <person name="Riley R."/>
            <person name="LaButti K."/>
            <person name="Lipzen A."/>
            <person name="Lin J."/>
            <person name="Amirebrahimi M."/>
            <person name="Hesse C.N."/>
            <person name="Spatafora J.W."/>
            <person name="Henrissat B."/>
            <person name="Hainaut M."/>
            <person name="Grigoriev I.V."/>
            <person name="Hibbett D.S."/>
        </authorList>
    </citation>
    <scope>NUCLEOTIDE SEQUENCE [LARGE SCALE GENOMIC DNA]</scope>
    <source>
        <strain evidence="1 2">TC161</strain>
    </source>
</reference>
<dbReference type="EMBL" id="KV407466">
    <property type="protein sequence ID" value="KZF19545.1"/>
    <property type="molecule type" value="Genomic_DNA"/>
</dbReference>
<dbReference type="AlphaFoldDB" id="A0A164ZUJ5"/>
<keyword evidence="2" id="KW-1185">Reference proteome</keyword>
<evidence type="ECO:0000313" key="2">
    <source>
        <dbReference type="Proteomes" id="UP000076632"/>
    </source>
</evidence>
<dbReference type="RefSeq" id="XP_018185100.1">
    <property type="nucleotide sequence ID" value="XM_018336614.1"/>
</dbReference>
<dbReference type="InParanoid" id="A0A164ZUJ5"/>
<dbReference type="GeneID" id="28901751"/>
<evidence type="ECO:0000313" key="1">
    <source>
        <dbReference type="EMBL" id="KZF19545.1"/>
    </source>
</evidence>
<dbReference type="Proteomes" id="UP000076632">
    <property type="component" value="Unassembled WGS sequence"/>
</dbReference>
<proteinExistence type="predicted"/>